<protein>
    <recommendedName>
        <fullName evidence="2">Retrotransposon gag domain-containing protein</fullName>
    </recommendedName>
</protein>
<keyword evidence="4" id="KW-1185">Reference proteome</keyword>
<name>A0AAV9K538_9SOLN</name>
<evidence type="ECO:0000259" key="2">
    <source>
        <dbReference type="Pfam" id="PF03732"/>
    </source>
</evidence>
<accession>A0AAV9K538</accession>
<sequence>MAPLSGSGSISVNGSNGSQVGHQDDIRNLKDVNGTNYNDPHLMGAIGAIGLPPTKGNVVFHITSIMLQLLQLKGTFSGLAHEDPHEHIRNFVDVCGLFSFKNISQESVWLRLFSFSLMGEPCKWLAKLPHQSITSWEELVTAFQVRFFPSSKMMTLWDSIQSFKRLQSKPIHETWQRFKKLVLQCPTHGLPDNVFLQYFYRSLDSVNKGVADQLSPRGLMQQLYVIAAQLLDGMTTINRAWYTREDQISPLTFKLKKEQMEKDQERDQNMAKIMTQLDILSKNVMGAGARSVNALGVECVNPDESKFEVLYNEEVNFLANQGGGYRSNYLKQGGNQGWNRDEGWKDRDREWRD</sequence>
<evidence type="ECO:0000313" key="3">
    <source>
        <dbReference type="EMBL" id="KAK4708339.1"/>
    </source>
</evidence>
<dbReference type="PANTHER" id="PTHR33223:SF11">
    <property type="entry name" value="ELEMENT PROTEIN, PUTATIVE-RELATED"/>
    <property type="match status" value="1"/>
</dbReference>
<feature type="domain" description="Retrotransposon gag" evidence="2">
    <location>
        <begin position="111"/>
        <end position="204"/>
    </location>
</feature>
<gene>
    <name evidence="3" type="ORF">R3W88_029264</name>
</gene>
<organism evidence="3 4">
    <name type="scientific">Solanum pinnatisectum</name>
    <name type="common">tansyleaf nightshade</name>
    <dbReference type="NCBI Taxonomy" id="50273"/>
    <lineage>
        <taxon>Eukaryota</taxon>
        <taxon>Viridiplantae</taxon>
        <taxon>Streptophyta</taxon>
        <taxon>Embryophyta</taxon>
        <taxon>Tracheophyta</taxon>
        <taxon>Spermatophyta</taxon>
        <taxon>Magnoliopsida</taxon>
        <taxon>eudicotyledons</taxon>
        <taxon>Gunneridae</taxon>
        <taxon>Pentapetalae</taxon>
        <taxon>asterids</taxon>
        <taxon>lamiids</taxon>
        <taxon>Solanales</taxon>
        <taxon>Solanaceae</taxon>
        <taxon>Solanoideae</taxon>
        <taxon>Solaneae</taxon>
        <taxon>Solanum</taxon>
    </lineage>
</organism>
<proteinExistence type="predicted"/>
<reference evidence="3 4" key="1">
    <citation type="submission" date="2023-10" db="EMBL/GenBank/DDBJ databases">
        <title>Genome-Wide Identification Analysis in wild type Solanum Pinnatisectum Reveals Some Genes Defensing Phytophthora Infestans.</title>
        <authorList>
            <person name="Sun C."/>
        </authorList>
    </citation>
    <scope>NUCLEOTIDE SEQUENCE [LARGE SCALE GENOMIC DNA]</scope>
    <source>
        <strain evidence="3">LQN</strain>
        <tissue evidence="3">Leaf</tissue>
    </source>
</reference>
<comment type="caution">
    <text evidence="3">The sequence shown here is derived from an EMBL/GenBank/DDBJ whole genome shotgun (WGS) entry which is preliminary data.</text>
</comment>
<evidence type="ECO:0000256" key="1">
    <source>
        <dbReference type="SAM" id="MobiDB-lite"/>
    </source>
</evidence>
<feature type="region of interest" description="Disordered" evidence="1">
    <location>
        <begin position="1"/>
        <end position="23"/>
    </location>
</feature>
<feature type="compositionally biased region" description="Low complexity" evidence="1">
    <location>
        <begin position="1"/>
        <end position="21"/>
    </location>
</feature>
<dbReference type="AlphaFoldDB" id="A0AAV9K538"/>
<dbReference type="PANTHER" id="PTHR33223">
    <property type="entry name" value="CCHC-TYPE DOMAIN-CONTAINING PROTEIN"/>
    <property type="match status" value="1"/>
</dbReference>
<evidence type="ECO:0000313" key="4">
    <source>
        <dbReference type="Proteomes" id="UP001311915"/>
    </source>
</evidence>
<dbReference type="InterPro" id="IPR005162">
    <property type="entry name" value="Retrotrans_gag_dom"/>
</dbReference>
<dbReference type="Pfam" id="PF03732">
    <property type="entry name" value="Retrotrans_gag"/>
    <property type="match status" value="1"/>
</dbReference>
<dbReference type="EMBL" id="JAWPEI010000012">
    <property type="protein sequence ID" value="KAK4708339.1"/>
    <property type="molecule type" value="Genomic_DNA"/>
</dbReference>
<dbReference type="Proteomes" id="UP001311915">
    <property type="component" value="Unassembled WGS sequence"/>
</dbReference>